<dbReference type="PANTHER" id="PTHR30244">
    <property type="entry name" value="TRANSAMINASE"/>
    <property type="match status" value="1"/>
</dbReference>
<evidence type="ECO:0000256" key="4">
    <source>
        <dbReference type="RuleBase" id="RU004508"/>
    </source>
</evidence>
<comment type="caution">
    <text evidence="5">The sequence shown here is derived from an EMBL/GenBank/DDBJ whole genome shotgun (WGS) entry which is preliminary data.</text>
</comment>
<dbReference type="InterPro" id="IPR000653">
    <property type="entry name" value="DegT/StrS_aminotransferase"/>
</dbReference>
<keyword evidence="6" id="KW-1185">Reference proteome</keyword>
<sequence length="414" mass="44821">MIPIAKPLLGEAEAQAAHNAVLSGWVSQGPQVAAFEADFAALVGAPHAVAVSNCTTALHLACQAVGVGPGDEVITVSHSFVATGNAIRQCGAMPVFVDIEADGYNIDPEAVAQAITPRTKAIMCVHQIGMPCDLTALLLIARAHDLPLIEDAACAIGSEIRVDGQWGKIGAPHGDIACFSFHPRKVITTGEGGMLTTRNPEYDAKFRLWRQHGMSISDTARHAAASVVFESYIERGYNYRMTDIQASVGRVQLGRLDMIVRRRREIAAHYDAMLAEIEGLSTPFEPDWARSNWQSYCVRLDPAIDQRALMQGLLDQGVTTRRAIMCMHMEPAQADVELRHSLIRSEQARDHAILLPLYAQMSDAEVATVVDTLRDEMAKARGAGASRRKRGTLKIVATSNADAVRAAQPMREPG</sequence>
<dbReference type="EMBL" id="AUNB01000032">
    <property type="protein sequence ID" value="KEO58753.1"/>
    <property type="molecule type" value="Genomic_DNA"/>
</dbReference>
<feature type="modified residue" description="N6-(pyridoxal phosphate)lysine" evidence="3">
    <location>
        <position position="185"/>
    </location>
</feature>
<dbReference type="Pfam" id="PF01041">
    <property type="entry name" value="DegT_DnrJ_EryC1"/>
    <property type="match status" value="1"/>
</dbReference>
<comment type="similarity">
    <text evidence="1 4">Belongs to the DegT/DnrJ/EryC1 family.</text>
</comment>
<protein>
    <recommendedName>
        <fullName evidence="7">Aminotransferase DegT</fullName>
    </recommendedName>
</protein>
<dbReference type="SUPFAM" id="SSF53383">
    <property type="entry name" value="PLP-dependent transferases"/>
    <property type="match status" value="1"/>
</dbReference>
<evidence type="ECO:0000256" key="1">
    <source>
        <dbReference type="ARBA" id="ARBA00037999"/>
    </source>
</evidence>
<evidence type="ECO:0000256" key="2">
    <source>
        <dbReference type="PIRSR" id="PIRSR000390-1"/>
    </source>
</evidence>
<dbReference type="Gene3D" id="3.90.1150.10">
    <property type="entry name" value="Aspartate Aminotransferase, domain 1"/>
    <property type="match status" value="1"/>
</dbReference>
<evidence type="ECO:0008006" key="7">
    <source>
        <dbReference type="Google" id="ProtNLM"/>
    </source>
</evidence>
<evidence type="ECO:0000313" key="6">
    <source>
        <dbReference type="Proteomes" id="UP000027471"/>
    </source>
</evidence>
<dbReference type="RefSeq" id="WP_051697235.1">
    <property type="nucleotide sequence ID" value="NZ_AUNB01000032.1"/>
</dbReference>
<evidence type="ECO:0000313" key="5">
    <source>
        <dbReference type="EMBL" id="KEO58753.1"/>
    </source>
</evidence>
<feature type="active site" description="Proton acceptor" evidence="2">
    <location>
        <position position="185"/>
    </location>
</feature>
<organism evidence="5 6">
    <name type="scientific">Thioclava indica</name>
    <dbReference type="NCBI Taxonomy" id="1353528"/>
    <lineage>
        <taxon>Bacteria</taxon>
        <taxon>Pseudomonadati</taxon>
        <taxon>Pseudomonadota</taxon>
        <taxon>Alphaproteobacteria</taxon>
        <taxon>Rhodobacterales</taxon>
        <taxon>Paracoccaceae</taxon>
        <taxon>Thioclava</taxon>
    </lineage>
</organism>
<dbReference type="GO" id="GO:0008483">
    <property type="term" value="F:transaminase activity"/>
    <property type="evidence" value="ECO:0007669"/>
    <property type="project" value="TreeGrafter"/>
</dbReference>
<evidence type="ECO:0000256" key="3">
    <source>
        <dbReference type="PIRSR" id="PIRSR000390-2"/>
    </source>
</evidence>
<dbReference type="Proteomes" id="UP000027471">
    <property type="component" value="Unassembled WGS sequence"/>
</dbReference>
<proteinExistence type="inferred from homology"/>
<name>A0A074JT03_9RHOB</name>
<keyword evidence="3 4" id="KW-0663">Pyridoxal phosphate</keyword>
<dbReference type="OrthoDB" id="9768668at2"/>
<dbReference type="CDD" id="cd00616">
    <property type="entry name" value="AHBA_syn"/>
    <property type="match status" value="1"/>
</dbReference>
<dbReference type="InterPro" id="IPR015424">
    <property type="entry name" value="PyrdxlP-dep_Trfase"/>
</dbReference>
<dbReference type="GO" id="GO:0000271">
    <property type="term" value="P:polysaccharide biosynthetic process"/>
    <property type="evidence" value="ECO:0007669"/>
    <property type="project" value="TreeGrafter"/>
</dbReference>
<dbReference type="STRING" id="1353528.DT23_16145"/>
<dbReference type="Gene3D" id="3.40.640.10">
    <property type="entry name" value="Type I PLP-dependent aspartate aminotransferase-like (Major domain)"/>
    <property type="match status" value="1"/>
</dbReference>
<dbReference type="eggNOG" id="COG0399">
    <property type="taxonomic scope" value="Bacteria"/>
</dbReference>
<dbReference type="AlphaFoldDB" id="A0A074JT03"/>
<dbReference type="InterPro" id="IPR015422">
    <property type="entry name" value="PyrdxlP-dep_Trfase_small"/>
</dbReference>
<dbReference type="GO" id="GO:0030170">
    <property type="term" value="F:pyridoxal phosphate binding"/>
    <property type="evidence" value="ECO:0007669"/>
    <property type="project" value="TreeGrafter"/>
</dbReference>
<dbReference type="PIRSF" id="PIRSF000390">
    <property type="entry name" value="PLP_StrS"/>
    <property type="match status" value="1"/>
</dbReference>
<dbReference type="InterPro" id="IPR015421">
    <property type="entry name" value="PyrdxlP-dep_Trfase_major"/>
</dbReference>
<gene>
    <name evidence="5" type="ORF">DT23_16145</name>
</gene>
<accession>A0A074JT03</accession>
<reference evidence="5 6" key="1">
    <citation type="journal article" date="2015" name="Antonie Van Leeuwenhoek">
        <title>Thioclava indica sp. nov., isolated from surface seawater of the Indian Ocean.</title>
        <authorList>
            <person name="Liu Y."/>
            <person name="Lai Q."/>
            <person name="Du J."/>
            <person name="Xu H."/>
            <person name="Jiang L."/>
            <person name="Shao Z."/>
        </authorList>
    </citation>
    <scope>NUCLEOTIDE SEQUENCE [LARGE SCALE GENOMIC DNA]</scope>
    <source>
        <strain evidence="5 6">DT23-4</strain>
    </source>
</reference>
<dbReference type="PANTHER" id="PTHR30244:SF34">
    <property type="entry name" value="DTDP-4-AMINO-4,6-DIDEOXYGALACTOSE TRANSAMINASE"/>
    <property type="match status" value="1"/>
</dbReference>